<dbReference type="EMBL" id="LWCA01001146">
    <property type="protein sequence ID" value="OAF65793.1"/>
    <property type="molecule type" value="Genomic_DNA"/>
</dbReference>
<evidence type="ECO:0000313" key="2">
    <source>
        <dbReference type="EMBL" id="OAF65793.1"/>
    </source>
</evidence>
<protein>
    <submittedName>
        <fullName evidence="2">Uncharacterized protein</fullName>
    </submittedName>
</protein>
<evidence type="ECO:0000313" key="3">
    <source>
        <dbReference type="Proteomes" id="UP000078046"/>
    </source>
</evidence>
<reference evidence="2 3" key="1">
    <citation type="submission" date="2016-04" db="EMBL/GenBank/DDBJ databases">
        <title>The genome of Intoshia linei affirms orthonectids as highly simplified spiralians.</title>
        <authorList>
            <person name="Mikhailov K.V."/>
            <person name="Slusarev G.S."/>
            <person name="Nikitin M.A."/>
            <person name="Logacheva M.D."/>
            <person name="Penin A."/>
            <person name="Aleoshin V."/>
            <person name="Panchin Y.V."/>
        </authorList>
    </citation>
    <scope>NUCLEOTIDE SEQUENCE [LARGE SCALE GENOMIC DNA]</scope>
    <source>
        <strain evidence="2">Intl2013</strain>
        <tissue evidence="2">Whole animal</tissue>
    </source>
</reference>
<name>A0A177AWP5_9BILA</name>
<keyword evidence="3" id="KW-1185">Reference proteome</keyword>
<accession>A0A177AWP5</accession>
<feature type="signal peptide" evidence="1">
    <location>
        <begin position="1"/>
        <end position="19"/>
    </location>
</feature>
<sequence length="199" mass="22822">MNSKHFPGFIVFLLNICRSQDEFPHNVYANCTSKNRTLVADNDIGCIVYCGTVNALIATRYAYGAFTTKPKTVEFVIDEIRSSCLVLHMKAIYDSYSFELGLILTFINHDSIFILQKIEMSHGKIGKELKKIGLTDQLKHHLVDHFFIEKPYICDLGIVYSHLDVEKTFLRSLSVEFVFHQRMLLVVTKADNEYKMIGS</sequence>
<evidence type="ECO:0000256" key="1">
    <source>
        <dbReference type="SAM" id="SignalP"/>
    </source>
</evidence>
<gene>
    <name evidence="2" type="ORF">A3Q56_06353</name>
</gene>
<feature type="non-terminal residue" evidence="2">
    <location>
        <position position="199"/>
    </location>
</feature>
<dbReference type="Proteomes" id="UP000078046">
    <property type="component" value="Unassembled WGS sequence"/>
</dbReference>
<feature type="chain" id="PRO_5008056737" evidence="1">
    <location>
        <begin position="20"/>
        <end position="199"/>
    </location>
</feature>
<dbReference type="AlphaFoldDB" id="A0A177AWP5"/>
<proteinExistence type="predicted"/>
<comment type="caution">
    <text evidence="2">The sequence shown here is derived from an EMBL/GenBank/DDBJ whole genome shotgun (WGS) entry which is preliminary data.</text>
</comment>
<organism evidence="2 3">
    <name type="scientific">Intoshia linei</name>
    <dbReference type="NCBI Taxonomy" id="1819745"/>
    <lineage>
        <taxon>Eukaryota</taxon>
        <taxon>Metazoa</taxon>
        <taxon>Spiralia</taxon>
        <taxon>Lophotrochozoa</taxon>
        <taxon>Mesozoa</taxon>
        <taxon>Orthonectida</taxon>
        <taxon>Rhopaluridae</taxon>
        <taxon>Intoshia</taxon>
    </lineage>
</organism>
<keyword evidence="1" id="KW-0732">Signal</keyword>